<dbReference type="Pfam" id="PF03479">
    <property type="entry name" value="PCC"/>
    <property type="match status" value="1"/>
</dbReference>
<dbReference type="PIRSF" id="PIRSF016702">
    <property type="entry name" value="DNA_bp_PD1"/>
    <property type="match status" value="1"/>
</dbReference>
<dbReference type="GO" id="GO:0003677">
    <property type="term" value="F:DNA binding"/>
    <property type="evidence" value="ECO:0007669"/>
    <property type="project" value="UniProtKB-KW"/>
</dbReference>
<evidence type="ECO:0000313" key="3">
    <source>
        <dbReference type="Proteomes" id="UP001156140"/>
    </source>
</evidence>
<dbReference type="EMBL" id="JALAZD010000001">
    <property type="protein sequence ID" value="MCI0127018.1"/>
    <property type="molecule type" value="Genomic_DNA"/>
</dbReference>
<dbReference type="InterPro" id="IPR005175">
    <property type="entry name" value="PPC_dom"/>
</dbReference>
<dbReference type="PANTHER" id="PTHR34988:SF1">
    <property type="entry name" value="DNA-BINDING PROTEIN"/>
    <property type="match status" value="1"/>
</dbReference>
<dbReference type="CDD" id="cd11378">
    <property type="entry name" value="DUF296"/>
    <property type="match status" value="1"/>
</dbReference>
<dbReference type="RefSeq" id="WP_203064528.1">
    <property type="nucleotide sequence ID" value="NZ_CP068983.1"/>
</dbReference>
<reference evidence="2" key="1">
    <citation type="submission" date="2022-03" db="EMBL/GenBank/DDBJ databases">
        <title>The complete genome sequence of a Methyloterrigena soli.</title>
        <authorList>
            <person name="Zi Z."/>
        </authorList>
    </citation>
    <scope>NUCLEOTIDE SEQUENCE</scope>
    <source>
        <strain evidence="2">M48</strain>
    </source>
</reference>
<protein>
    <submittedName>
        <fullName evidence="2">DNA-binding protein</fullName>
    </submittedName>
</protein>
<dbReference type="InterPro" id="IPR025707">
    <property type="entry name" value="DNA_bp_PD1"/>
</dbReference>
<organism evidence="2 3">
    <name type="scientific">Paradevosia shaoguanensis</name>
    <dbReference type="NCBI Taxonomy" id="1335043"/>
    <lineage>
        <taxon>Bacteria</taxon>
        <taxon>Pseudomonadati</taxon>
        <taxon>Pseudomonadota</taxon>
        <taxon>Alphaproteobacteria</taxon>
        <taxon>Hyphomicrobiales</taxon>
        <taxon>Devosiaceae</taxon>
        <taxon>Paradevosia</taxon>
    </lineage>
</organism>
<name>A0AA41UB19_9HYPH</name>
<keyword evidence="2" id="KW-0238">DNA-binding</keyword>
<comment type="caution">
    <text evidence="2">The sequence shown here is derived from an EMBL/GenBank/DDBJ whole genome shotgun (WGS) entry which is preliminary data.</text>
</comment>
<keyword evidence="3" id="KW-1185">Reference proteome</keyword>
<dbReference type="Gene3D" id="3.30.1330.80">
    <property type="entry name" value="Hypothetical protein, similar to alpha- acetolactate decarboxylase, domain 2"/>
    <property type="match status" value="1"/>
</dbReference>
<dbReference type="AlphaFoldDB" id="A0AA41UB19"/>
<accession>A0AA41UB19</accession>
<dbReference type="PROSITE" id="PS51742">
    <property type="entry name" value="PPC"/>
    <property type="match status" value="1"/>
</dbReference>
<dbReference type="Proteomes" id="UP001156140">
    <property type="component" value="Unassembled WGS sequence"/>
</dbReference>
<proteinExistence type="predicted"/>
<evidence type="ECO:0000259" key="1">
    <source>
        <dbReference type="PROSITE" id="PS51742"/>
    </source>
</evidence>
<sequence length="147" mass="15764">MQSKLIHDAEGQQTYAIILATGDEVTACLTAFAREAGLQAASFKAIGAFKSARLAFFDWEAKEYLPIAVDEQVEVASLTGDVAIGPDDKPALHIHAVLGRRDGSAVAGHLLSAEVRPTLEVILTESPEYLRKKLDPNVGLALIKPEL</sequence>
<gene>
    <name evidence="2" type="ORF">ML536_09275</name>
</gene>
<feature type="domain" description="PPC" evidence="1">
    <location>
        <begin position="9"/>
        <end position="146"/>
    </location>
</feature>
<evidence type="ECO:0000313" key="2">
    <source>
        <dbReference type="EMBL" id="MCI0127018.1"/>
    </source>
</evidence>
<dbReference type="PANTHER" id="PTHR34988">
    <property type="entry name" value="PROTEIN, PUTATIVE-RELATED"/>
    <property type="match status" value="1"/>
</dbReference>
<dbReference type="SUPFAM" id="SSF117856">
    <property type="entry name" value="AF0104/ALDC/Ptd012-like"/>
    <property type="match status" value="1"/>
</dbReference>